<organism evidence="2 3">
    <name type="scientific">Opisthorchis viverrini</name>
    <name type="common">Southeast Asian liver fluke</name>
    <dbReference type="NCBI Taxonomy" id="6198"/>
    <lineage>
        <taxon>Eukaryota</taxon>
        <taxon>Metazoa</taxon>
        <taxon>Spiralia</taxon>
        <taxon>Lophotrochozoa</taxon>
        <taxon>Platyhelminthes</taxon>
        <taxon>Trematoda</taxon>
        <taxon>Digenea</taxon>
        <taxon>Opisthorchiida</taxon>
        <taxon>Opisthorchiata</taxon>
        <taxon>Opisthorchiidae</taxon>
        <taxon>Opisthorchis</taxon>
    </lineage>
</organism>
<dbReference type="GeneID" id="20322037"/>
<dbReference type="Proteomes" id="UP000054324">
    <property type="component" value="Unassembled WGS sequence"/>
</dbReference>
<evidence type="ECO:0000313" key="3">
    <source>
        <dbReference type="Proteomes" id="UP000054324"/>
    </source>
</evidence>
<evidence type="ECO:0000256" key="1">
    <source>
        <dbReference type="SAM" id="MobiDB-lite"/>
    </source>
</evidence>
<dbReference type="RefSeq" id="XP_009171762.1">
    <property type="nucleotide sequence ID" value="XM_009173498.1"/>
</dbReference>
<dbReference type="PANTHER" id="PTHR33053">
    <property type="entry name" value="PROTEIN, PUTATIVE-RELATED"/>
    <property type="match status" value="1"/>
</dbReference>
<dbReference type="AlphaFoldDB" id="A0A074ZFS4"/>
<sequence length="706" mass="81587">MFQLDEQQNEADNKEENMFLVPPSLADIFRDWMILTNIPFSTVNRLLVSLQHKLPELPRDARTLMRTLGSCPTREVPPGEYIHLGIANGLRRVVPMYLPPQPHIIHLHMNVDGMKLHNNGTTVIWPILARIVRPFTTRYSLLGFMEEFVNPRTFELEDLLRLGVVVNDLHHQVVLDAIICDKPARSFVTRMRAHNSYYGCDKCCIKGQYFQTKITFPYGQHVLRTDNSIRRDTRNSPSPFFTLPIDFVHCFPIDYMHAVCLGVVRRLVSIFVNGDRPVRIGPAGLNRVDRMIRNIRAHMPVEFPRKCREITLYKQWKATEFRQLLFYIGPIVFKDILPHERYRNFIDLFISVYFLSHRRFSVSRPDYARQLLLVFVNKFQKLYGLQEMVYNVHCLLHLPDDVSSHGPLDNFSAFPFESYKFTLERLVQSPTYPVRQIYKRLQESASCLTNTPDYHADCDAGLPLKQAYSLVKFHEQGLWQCAVLSSSWIEGNCAAWPKVHSKDCYKAVRLHIQPPPGSLKLNCEVIRTYGRCHVDRINFSDDFKKAREHERDLHKTTVRAVKISFRNTRERSPSLSISPSPKKPRLMVPQSPSYPSFSQATPRALFHSTPECIPQHPAPVPSTSSQPVYTIPQTVHRLPQYTLNTATEIPMFPVLSPPPAPLFQTPGIAALLQQNKLLHRKMDAMAEDHRCLKIRIDNSVTSPQFF</sequence>
<gene>
    <name evidence="2" type="ORF">T265_07858</name>
</gene>
<feature type="compositionally biased region" description="Polar residues" evidence="1">
    <location>
        <begin position="590"/>
        <end position="600"/>
    </location>
</feature>
<proteinExistence type="predicted"/>
<name>A0A074ZFS4_OPIVI</name>
<evidence type="ECO:0008006" key="4">
    <source>
        <dbReference type="Google" id="ProtNLM"/>
    </source>
</evidence>
<dbReference type="CTD" id="20322037"/>
<dbReference type="OrthoDB" id="10036512at2759"/>
<feature type="region of interest" description="Disordered" evidence="1">
    <location>
        <begin position="570"/>
        <end position="600"/>
    </location>
</feature>
<dbReference type="KEGG" id="ovi:T265_07858"/>
<evidence type="ECO:0000313" key="2">
    <source>
        <dbReference type="EMBL" id="KER24492.1"/>
    </source>
</evidence>
<dbReference type="EMBL" id="KL596808">
    <property type="protein sequence ID" value="KER24492.1"/>
    <property type="molecule type" value="Genomic_DNA"/>
</dbReference>
<keyword evidence="3" id="KW-1185">Reference proteome</keyword>
<dbReference type="PANTHER" id="PTHR33053:SF9">
    <property type="entry name" value="AGAP000105-PA"/>
    <property type="match status" value="1"/>
</dbReference>
<protein>
    <recommendedName>
        <fullName evidence="4">DUF4218 domain-containing protein</fullName>
    </recommendedName>
</protein>
<accession>A0A074ZFS4</accession>
<reference evidence="2 3" key="1">
    <citation type="submission" date="2013-11" db="EMBL/GenBank/DDBJ databases">
        <title>Opisthorchis viverrini - life in the bile duct.</title>
        <authorList>
            <person name="Young N.D."/>
            <person name="Nagarajan N."/>
            <person name="Lin S.J."/>
            <person name="Korhonen P.K."/>
            <person name="Jex A.R."/>
            <person name="Hall R.S."/>
            <person name="Safavi-Hemami H."/>
            <person name="Kaewkong W."/>
            <person name="Bertrand D."/>
            <person name="Gao S."/>
            <person name="Seet Q."/>
            <person name="Wongkham S."/>
            <person name="Teh B.T."/>
            <person name="Wongkham C."/>
            <person name="Intapan P.M."/>
            <person name="Maleewong W."/>
            <person name="Yang X."/>
            <person name="Hu M."/>
            <person name="Wang Z."/>
            <person name="Hofmann A."/>
            <person name="Sternberg P.W."/>
            <person name="Tan P."/>
            <person name="Wang J."/>
            <person name="Gasser R.B."/>
        </authorList>
    </citation>
    <scope>NUCLEOTIDE SEQUENCE [LARGE SCALE GENOMIC DNA]</scope>
</reference>